<organism evidence="2 3">
    <name type="scientific">Scylla paramamosain</name>
    <name type="common">Mud crab</name>
    <dbReference type="NCBI Taxonomy" id="85552"/>
    <lineage>
        <taxon>Eukaryota</taxon>
        <taxon>Metazoa</taxon>
        <taxon>Ecdysozoa</taxon>
        <taxon>Arthropoda</taxon>
        <taxon>Crustacea</taxon>
        <taxon>Multicrustacea</taxon>
        <taxon>Malacostraca</taxon>
        <taxon>Eumalacostraca</taxon>
        <taxon>Eucarida</taxon>
        <taxon>Decapoda</taxon>
        <taxon>Pleocyemata</taxon>
        <taxon>Brachyura</taxon>
        <taxon>Eubrachyura</taxon>
        <taxon>Portunoidea</taxon>
        <taxon>Portunidae</taxon>
        <taxon>Portuninae</taxon>
        <taxon>Scylla</taxon>
    </lineage>
</organism>
<name>A0AAW0UL29_SCYPA</name>
<gene>
    <name evidence="2" type="ORF">O3P69_003458</name>
</gene>
<accession>A0AAW0UL29</accession>
<sequence length="142" mass="15382">MYYSPSLLRLILPGVSARFKQRQSGAGSNLQSLARRREEGRELEESENKFECNLQHTKTVGAQRGHSGIAICGTLSAAGAVLQPTGLGDSEICFLLGEKMQNSNTVNLGLLEHKGSCKKQSAVMAVPAYPHCSTYQPHPLII</sequence>
<proteinExistence type="predicted"/>
<evidence type="ECO:0000313" key="3">
    <source>
        <dbReference type="Proteomes" id="UP001487740"/>
    </source>
</evidence>
<evidence type="ECO:0000313" key="2">
    <source>
        <dbReference type="EMBL" id="KAK8399352.1"/>
    </source>
</evidence>
<evidence type="ECO:0000256" key="1">
    <source>
        <dbReference type="SAM" id="MobiDB-lite"/>
    </source>
</evidence>
<reference evidence="2 3" key="1">
    <citation type="submission" date="2023-03" db="EMBL/GenBank/DDBJ databases">
        <title>High-quality genome of Scylla paramamosain provides insights in environmental adaptation.</title>
        <authorList>
            <person name="Zhang L."/>
        </authorList>
    </citation>
    <scope>NUCLEOTIDE SEQUENCE [LARGE SCALE GENOMIC DNA]</scope>
    <source>
        <strain evidence="2">LZ_2023a</strain>
        <tissue evidence="2">Muscle</tissue>
    </source>
</reference>
<dbReference type="AlphaFoldDB" id="A0AAW0UL29"/>
<dbReference type="EMBL" id="JARAKH010000011">
    <property type="protein sequence ID" value="KAK8399352.1"/>
    <property type="molecule type" value="Genomic_DNA"/>
</dbReference>
<protein>
    <submittedName>
        <fullName evidence="2">Uncharacterized protein</fullName>
    </submittedName>
</protein>
<dbReference type="Proteomes" id="UP001487740">
    <property type="component" value="Unassembled WGS sequence"/>
</dbReference>
<feature type="region of interest" description="Disordered" evidence="1">
    <location>
        <begin position="26"/>
        <end position="46"/>
    </location>
</feature>
<comment type="caution">
    <text evidence="2">The sequence shown here is derived from an EMBL/GenBank/DDBJ whole genome shotgun (WGS) entry which is preliminary data.</text>
</comment>
<keyword evidence="3" id="KW-1185">Reference proteome</keyword>